<gene>
    <name evidence="6" type="primary">ybaK</name>
    <name evidence="6" type="ORF">IDM48_06860</name>
</gene>
<dbReference type="AlphaFoldDB" id="A0A7H2BHJ3"/>
<keyword evidence="2 4" id="KW-0648">Protein biosynthesis</keyword>
<protein>
    <recommendedName>
        <fullName evidence="4">Cys-tRNA(Pro)/Cys-tRNA(Cys) deacylase</fullName>
        <ecNumber evidence="4">4.2.-.-</ecNumber>
    </recommendedName>
</protein>
<dbReference type="GO" id="GO:0002161">
    <property type="term" value="F:aminoacyl-tRNA deacylase activity"/>
    <property type="evidence" value="ECO:0007669"/>
    <property type="project" value="InterPro"/>
</dbReference>
<dbReference type="InterPro" id="IPR004369">
    <property type="entry name" value="Prolyl-tRNA_editing_YbaK/EbsC"/>
</dbReference>
<evidence type="ECO:0000256" key="1">
    <source>
        <dbReference type="ARBA" id="ARBA00009798"/>
    </source>
</evidence>
<evidence type="ECO:0000313" key="6">
    <source>
        <dbReference type="EMBL" id="QNV39139.1"/>
    </source>
</evidence>
<dbReference type="Proteomes" id="UP000516421">
    <property type="component" value="Chromosome"/>
</dbReference>
<dbReference type="Pfam" id="PF04073">
    <property type="entry name" value="tRNA_edit"/>
    <property type="match status" value="1"/>
</dbReference>
<dbReference type="PANTHER" id="PTHR30411">
    <property type="entry name" value="CYTOPLASMIC PROTEIN"/>
    <property type="match status" value="1"/>
</dbReference>
<evidence type="ECO:0000256" key="3">
    <source>
        <dbReference type="ARBA" id="ARBA00023239"/>
    </source>
</evidence>
<dbReference type="CDD" id="cd00002">
    <property type="entry name" value="YbaK_deacylase"/>
    <property type="match status" value="1"/>
</dbReference>
<accession>A0A7H2BHJ3</accession>
<sequence length="164" mass="17220">MAKKKKKGAAATAALQVLEEAGVTYEVREYSHQDGEKAFGIEAAAALGRSEDQVFKTLMIHHEKEYAVCVVPVAGKLSLKAAAAALGWKSATMAEPSVAEKRSGYVVGGISPLGQKTPHVTVLDETAQLFPTILVSGGKRGLDIELTPDDLLALAQGKYADIAA</sequence>
<dbReference type="RefSeq" id="WP_190616645.1">
    <property type="nucleotide sequence ID" value="NZ_CP061538.1"/>
</dbReference>
<dbReference type="PANTHER" id="PTHR30411:SF0">
    <property type="entry name" value="CYS-TRNA(PRO)_CYS-TRNA(CYS) DEACYLASE YBAK"/>
    <property type="match status" value="1"/>
</dbReference>
<dbReference type="PIRSF" id="PIRSF006181">
    <property type="entry name" value="EbsC_YbaK"/>
    <property type="match status" value="1"/>
</dbReference>
<evidence type="ECO:0000313" key="7">
    <source>
        <dbReference type="Proteomes" id="UP000516421"/>
    </source>
</evidence>
<dbReference type="GO" id="GO:0006412">
    <property type="term" value="P:translation"/>
    <property type="evidence" value="ECO:0007669"/>
    <property type="project" value="UniProtKB-KW"/>
</dbReference>
<dbReference type="InterPro" id="IPR007214">
    <property type="entry name" value="YbaK/aa-tRNA-synth-assoc-dom"/>
</dbReference>
<comment type="similarity">
    <text evidence="1 4">Belongs to the prolyl-tRNA editing family. YbaK/EbsC subfamily.</text>
</comment>
<reference evidence="6" key="1">
    <citation type="submission" date="2020-09" db="EMBL/GenBank/DDBJ databases">
        <title>Investigation of environmental microbe.</title>
        <authorList>
            <person name="Ou Y."/>
            <person name="Kang Q."/>
        </authorList>
    </citation>
    <scope>NUCLEOTIDE SEQUENCE [LARGE SCALE GENOMIC DNA]</scope>
    <source>
        <strain evidence="6">KJZ-9</strain>
    </source>
</reference>
<evidence type="ECO:0000256" key="4">
    <source>
        <dbReference type="PIRNR" id="PIRNR006181"/>
    </source>
</evidence>
<dbReference type="EC" id="4.2.-.-" evidence="4"/>
<dbReference type="GO" id="GO:0016829">
    <property type="term" value="F:lyase activity"/>
    <property type="evidence" value="ECO:0007669"/>
    <property type="project" value="UniProtKB-KW"/>
</dbReference>
<keyword evidence="3 4" id="KW-0456">Lyase</keyword>
<dbReference type="InterPro" id="IPR036754">
    <property type="entry name" value="YbaK/aa-tRNA-synt-asso_dom_sf"/>
</dbReference>
<evidence type="ECO:0000259" key="5">
    <source>
        <dbReference type="Pfam" id="PF04073"/>
    </source>
</evidence>
<proteinExistence type="inferred from homology"/>
<organism evidence="6 7">
    <name type="scientific">Rothia amarae</name>
    <dbReference type="NCBI Taxonomy" id="169480"/>
    <lineage>
        <taxon>Bacteria</taxon>
        <taxon>Bacillati</taxon>
        <taxon>Actinomycetota</taxon>
        <taxon>Actinomycetes</taxon>
        <taxon>Micrococcales</taxon>
        <taxon>Micrococcaceae</taxon>
        <taxon>Rothia</taxon>
    </lineage>
</organism>
<dbReference type="SUPFAM" id="SSF55826">
    <property type="entry name" value="YbaK/ProRS associated domain"/>
    <property type="match status" value="1"/>
</dbReference>
<dbReference type="KEGG" id="rama:IDM48_06860"/>
<dbReference type="Gene3D" id="3.90.960.10">
    <property type="entry name" value="YbaK/aminoacyl-tRNA synthetase-associated domain"/>
    <property type="match status" value="1"/>
</dbReference>
<feature type="domain" description="YbaK/aminoacyl-tRNA synthetase-associated" evidence="5">
    <location>
        <begin position="42"/>
        <end position="153"/>
    </location>
</feature>
<dbReference type="NCBIfam" id="TIGR00011">
    <property type="entry name" value="YbaK_EbsC"/>
    <property type="match status" value="1"/>
</dbReference>
<name>A0A7H2BHJ3_9MICC</name>
<dbReference type="EMBL" id="CP061538">
    <property type="protein sequence ID" value="QNV39139.1"/>
    <property type="molecule type" value="Genomic_DNA"/>
</dbReference>
<evidence type="ECO:0000256" key="2">
    <source>
        <dbReference type="ARBA" id="ARBA00022917"/>
    </source>
</evidence>
<keyword evidence="7" id="KW-1185">Reference proteome</keyword>